<sequence length="182" mass="20670">MQKNRKKTKKAIGNSNNQNNQTKEVKGIVAHVESLNDLISLLPLPPSHQSESEDVVVFGVKCEEQNNEVSIIVSDDDDTNEKSSLIEQISELQLANETLEKEKQVLIEQMEVHKTEELKKNASMEELQQIVSTLRSKNETFERSLNDKNQLIKTKKKEVAELNSKISSQAKEKKQVVSILYP</sequence>
<accession>E3M0Y5</accession>
<feature type="compositionally biased region" description="Polar residues" evidence="2">
    <location>
        <begin position="13"/>
        <end position="22"/>
    </location>
</feature>
<protein>
    <submittedName>
        <fullName evidence="3">Uncharacterized protein</fullName>
    </submittedName>
</protein>
<keyword evidence="4" id="KW-1185">Reference proteome</keyword>
<dbReference type="HOGENOM" id="CLU_1483306_0_0_1"/>
<evidence type="ECO:0000313" key="3">
    <source>
        <dbReference type="EMBL" id="EFO88619.1"/>
    </source>
</evidence>
<proteinExistence type="predicted"/>
<feature type="region of interest" description="Disordered" evidence="2">
    <location>
        <begin position="1"/>
        <end position="23"/>
    </location>
</feature>
<gene>
    <name evidence="3" type="ORF">CRE_06486</name>
</gene>
<feature type="coiled-coil region" evidence="1">
    <location>
        <begin position="82"/>
        <end position="172"/>
    </location>
</feature>
<dbReference type="Proteomes" id="UP000008281">
    <property type="component" value="Unassembled WGS sequence"/>
</dbReference>
<evidence type="ECO:0000256" key="1">
    <source>
        <dbReference type="SAM" id="Coils"/>
    </source>
</evidence>
<name>E3M0Y5_CAERE</name>
<keyword evidence="1" id="KW-0175">Coiled coil</keyword>
<evidence type="ECO:0000313" key="4">
    <source>
        <dbReference type="Proteomes" id="UP000008281"/>
    </source>
</evidence>
<reference evidence="3" key="1">
    <citation type="submission" date="2007-07" db="EMBL/GenBank/DDBJ databases">
        <title>PCAP assembly of the Caenorhabditis remanei genome.</title>
        <authorList>
            <consortium name="The Caenorhabditis remanei Sequencing Consortium"/>
            <person name="Wilson R.K."/>
        </authorList>
    </citation>
    <scope>NUCLEOTIDE SEQUENCE [LARGE SCALE GENOMIC DNA]</scope>
    <source>
        <strain evidence="3">PB4641</strain>
    </source>
</reference>
<organism evidence="4">
    <name type="scientific">Caenorhabditis remanei</name>
    <name type="common">Caenorhabditis vulgaris</name>
    <dbReference type="NCBI Taxonomy" id="31234"/>
    <lineage>
        <taxon>Eukaryota</taxon>
        <taxon>Metazoa</taxon>
        <taxon>Ecdysozoa</taxon>
        <taxon>Nematoda</taxon>
        <taxon>Chromadorea</taxon>
        <taxon>Rhabditida</taxon>
        <taxon>Rhabditina</taxon>
        <taxon>Rhabditomorpha</taxon>
        <taxon>Rhabditoidea</taxon>
        <taxon>Rhabditidae</taxon>
        <taxon>Peloderinae</taxon>
        <taxon>Caenorhabditis</taxon>
    </lineage>
</organism>
<evidence type="ECO:0000256" key="2">
    <source>
        <dbReference type="SAM" id="MobiDB-lite"/>
    </source>
</evidence>
<dbReference type="AlphaFoldDB" id="E3M0Y5"/>
<dbReference type="InParanoid" id="E3M0Y5"/>
<dbReference type="EMBL" id="DS268421">
    <property type="protein sequence ID" value="EFO88619.1"/>
    <property type="molecule type" value="Genomic_DNA"/>
</dbReference>
<feature type="compositionally biased region" description="Basic residues" evidence="2">
    <location>
        <begin position="1"/>
        <end position="10"/>
    </location>
</feature>